<evidence type="ECO:0000256" key="5">
    <source>
        <dbReference type="ARBA" id="ARBA00022729"/>
    </source>
</evidence>
<keyword evidence="5" id="KW-0732">Signal</keyword>
<evidence type="ECO:0000256" key="11">
    <source>
        <dbReference type="ARBA" id="ARBA00093666"/>
    </source>
</evidence>
<dbReference type="EMBL" id="JAEUAH010000013">
    <property type="protein sequence ID" value="MBM0651033.1"/>
    <property type="molecule type" value="Genomic_DNA"/>
</dbReference>
<keyword evidence="9" id="KW-0961">Cell wall biogenesis/degradation</keyword>
<keyword evidence="7" id="KW-0862">Zinc</keyword>
<keyword evidence="4" id="KW-0479">Metal-binding</keyword>
<comment type="similarity">
    <text evidence="10">Belongs to the peptidase M15 family.</text>
</comment>
<dbReference type="Proteomes" id="UP000603506">
    <property type="component" value="Unassembled WGS sequence"/>
</dbReference>
<accession>A0ABS1YYC5</accession>
<feature type="domain" description="Peptidase M15A C-terminal" evidence="12">
    <location>
        <begin position="6"/>
        <end position="117"/>
    </location>
</feature>
<evidence type="ECO:0000256" key="1">
    <source>
        <dbReference type="ARBA" id="ARBA00001947"/>
    </source>
</evidence>
<protein>
    <recommendedName>
        <fullName evidence="11">Murein endopeptidase K</fullName>
    </recommendedName>
</protein>
<comment type="pathway">
    <text evidence="2">Cell wall biogenesis; cell wall polysaccharide biosynthesis.</text>
</comment>
<comment type="cofactor">
    <cofactor evidence="1">
        <name>Zn(2+)</name>
        <dbReference type="ChEBI" id="CHEBI:29105"/>
    </cofactor>
</comment>
<dbReference type="PANTHER" id="PTHR37425">
    <property type="match status" value="1"/>
</dbReference>
<proteinExistence type="inferred from homology"/>
<evidence type="ECO:0000256" key="10">
    <source>
        <dbReference type="ARBA" id="ARBA00093448"/>
    </source>
</evidence>
<keyword evidence="14" id="KW-1185">Reference proteome</keyword>
<organism evidence="13 14">
    <name type="scientific">Capnocytophaga genosp. AHN8471</name>
    <dbReference type="NCBI Taxonomy" id="327574"/>
    <lineage>
        <taxon>Bacteria</taxon>
        <taxon>Pseudomonadati</taxon>
        <taxon>Bacteroidota</taxon>
        <taxon>Flavobacteriia</taxon>
        <taxon>Flavobacteriales</taxon>
        <taxon>Flavobacteriaceae</taxon>
        <taxon>Capnocytophaga</taxon>
    </lineage>
</organism>
<dbReference type="SUPFAM" id="SSF55166">
    <property type="entry name" value="Hedgehog/DD-peptidase"/>
    <property type="match status" value="1"/>
</dbReference>
<keyword evidence="6" id="KW-0378">Hydrolase</keyword>
<evidence type="ECO:0000313" key="14">
    <source>
        <dbReference type="Proteomes" id="UP000603506"/>
    </source>
</evidence>
<evidence type="ECO:0000256" key="7">
    <source>
        <dbReference type="ARBA" id="ARBA00022833"/>
    </source>
</evidence>
<evidence type="ECO:0000256" key="8">
    <source>
        <dbReference type="ARBA" id="ARBA00023049"/>
    </source>
</evidence>
<name>A0ABS1YYC5_9FLAO</name>
<keyword evidence="3" id="KW-0645">Protease</keyword>
<dbReference type="InterPro" id="IPR013230">
    <property type="entry name" value="Peptidase_M15A_C"/>
</dbReference>
<evidence type="ECO:0000256" key="9">
    <source>
        <dbReference type="ARBA" id="ARBA00023316"/>
    </source>
</evidence>
<evidence type="ECO:0000256" key="3">
    <source>
        <dbReference type="ARBA" id="ARBA00022670"/>
    </source>
</evidence>
<dbReference type="InterPro" id="IPR010275">
    <property type="entry name" value="MepK"/>
</dbReference>
<evidence type="ECO:0000313" key="13">
    <source>
        <dbReference type="EMBL" id="MBM0651033.1"/>
    </source>
</evidence>
<keyword evidence="8" id="KW-0482">Metalloprotease</keyword>
<evidence type="ECO:0000256" key="2">
    <source>
        <dbReference type="ARBA" id="ARBA00004776"/>
    </source>
</evidence>
<sequence length="131" mass="14613">MNLTKHFTRQEFDCNDGTPVPAQYMSNVIELAKQLEVLRTAVGNKPININSGYRTPTYNATLKGAAKDSQHLQAKAADITIQGLTALQVYNIIEKLISQGKMKQGGLGLYDTFVHYDIRGNASRWNLTKKK</sequence>
<dbReference type="InterPro" id="IPR009045">
    <property type="entry name" value="Zn_M74/Hedgehog-like"/>
</dbReference>
<evidence type="ECO:0000259" key="12">
    <source>
        <dbReference type="Pfam" id="PF08291"/>
    </source>
</evidence>
<evidence type="ECO:0000256" key="6">
    <source>
        <dbReference type="ARBA" id="ARBA00022801"/>
    </source>
</evidence>
<dbReference type="PANTHER" id="PTHR37425:SF1">
    <property type="entry name" value="OUTER MEMBRANE PROTEIN"/>
    <property type="match status" value="1"/>
</dbReference>
<reference evidence="13 14" key="1">
    <citation type="submission" date="2021-01" db="EMBL/GenBank/DDBJ databases">
        <title>Evidence that Capnocytophaga endodontalis is a later homotypic synonym for Capnocytophaga genospecies AHN8471, and request for opinion on proposed recognition of strain AHN8471 as type strain of the species.</title>
        <authorList>
            <person name="Nicholson A.C."/>
            <person name="Hopper C.L."/>
            <person name="Gulvik C.A."/>
            <person name="Mcquiston J.R."/>
            <person name="Lau E.F."/>
        </authorList>
    </citation>
    <scope>NUCLEOTIDE SEQUENCE [LARGE SCALE GENOMIC DNA]</scope>
    <source>
        <strain evidence="13 14">AHN9576</strain>
    </source>
</reference>
<comment type="caution">
    <text evidence="13">The sequence shown here is derived from an EMBL/GenBank/DDBJ whole genome shotgun (WGS) entry which is preliminary data.</text>
</comment>
<dbReference type="Pfam" id="PF08291">
    <property type="entry name" value="Peptidase_M15_3"/>
    <property type="match status" value="1"/>
</dbReference>
<evidence type="ECO:0000256" key="4">
    <source>
        <dbReference type="ARBA" id="ARBA00022723"/>
    </source>
</evidence>
<gene>
    <name evidence="13" type="ORF">JNB19_09765</name>
</gene>
<dbReference type="Gene3D" id="3.30.1380.10">
    <property type="match status" value="1"/>
</dbReference>